<feature type="compositionally biased region" description="Polar residues" evidence="1">
    <location>
        <begin position="152"/>
        <end position="175"/>
    </location>
</feature>
<organism evidence="3 6">
    <name type="scientific">Didymodactylos carnosus</name>
    <dbReference type="NCBI Taxonomy" id="1234261"/>
    <lineage>
        <taxon>Eukaryota</taxon>
        <taxon>Metazoa</taxon>
        <taxon>Spiralia</taxon>
        <taxon>Gnathifera</taxon>
        <taxon>Rotifera</taxon>
        <taxon>Eurotatoria</taxon>
        <taxon>Bdelloidea</taxon>
        <taxon>Philodinida</taxon>
        <taxon>Philodinidae</taxon>
        <taxon>Didymodactylos</taxon>
    </lineage>
</organism>
<evidence type="ECO:0000313" key="3">
    <source>
        <dbReference type="EMBL" id="CAF0846975.1"/>
    </source>
</evidence>
<feature type="compositionally biased region" description="Polar residues" evidence="1">
    <location>
        <begin position="239"/>
        <end position="248"/>
    </location>
</feature>
<gene>
    <name evidence="3" type="ORF">GPM918_LOCUS5868</name>
    <name evidence="2" type="ORF">OVA965_LOCUS928</name>
    <name evidence="5" type="ORF">SRO942_LOCUS5868</name>
    <name evidence="4" type="ORF">TMI583_LOCUS929</name>
</gene>
<evidence type="ECO:0000313" key="4">
    <source>
        <dbReference type="EMBL" id="CAF3508727.1"/>
    </source>
</evidence>
<reference evidence="3" key="1">
    <citation type="submission" date="2021-02" db="EMBL/GenBank/DDBJ databases">
        <authorList>
            <person name="Nowell W R."/>
        </authorList>
    </citation>
    <scope>NUCLEOTIDE SEQUENCE</scope>
</reference>
<evidence type="ECO:0000256" key="1">
    <source>
        <dbReference type="SAM" id="MobiDB-lite"/>
    </source>
</evidence>
<protein>
    <submittedName>
        <fullName evidence="3">Uncharacterized protein</fullName>
    </submittedName>
</protein>
<feature type="compositionally biased region" description="Low complexity" evidence="1">
    <location>
        <begin position="352"/>
        <end position="365"/>
    </location>
</feature>
<sequence length="744" mass="83255">MSSTSNYRLRPVNSNMSSSGSGTGGGSGNSQYYPSSAQPTTLPTVAPPTWTYSSPSQLARKYANIAPIWCHITKPRQLKKKFASTFHQAQSLVSFYNEDRAPSERRSSINSTNNANNSSNNNNFSSAKQTNYDDHNYHRHYPTKPSIPHYNYDQNSTISSNDTSVAPTKSILSSSNKKKYSGGALTTNITASQRSVQSPIEEKFQNPSERKARIDQLKDLVFNTRVKDTMIGRTDSKNRSTTNLSKKSGSFKRVDSFNQNQTSNALDNDYDHHYHNPSTRNKDVDGHWNRKDSNASLTSSYQPPSPSYHTHHQSSHYQPHSITRPHYGVGTTNSLSQRHNPMNSNNNDDRYTTNTSTTNSTITPHSTVSEQIPLNAGVTPTYNYDYLRAKSKEHPRPPFDYDSTRIQNSILTNDTPIHSSSGVSTSNPYRAFDDHGYVNKVVPTSDKNLTYTSVTSYPSYQTPGSSKRRIKKYLLAKGFHQTEPIVQNFENMTIEDGENEVPPVITPVTAALIKNKNTSSTSPPPPPIPVLPVLHSSPLPRLPAISPIVDDTNVNYQQSSNNIFSTPNAQLSPEHNDYTNANGTIDNNVNVTDTTNDSNLDNYYPSPVINNTILSSSLTNLVNNNNNNNNNKNNNNKTKTSQFHSNSLIELTKPLSTVDVNIDTKQQEQNQVLPAIDEGSTPRRHSSSAERHRRKRHNRHDSSEHRRRESSESTTRHRKKNQKRSVSTPNKEVDVSISARDMIE</sequence>
<evidence type="ECO:0000313" key="2">
    <source>
        <dbReference type="EMBL" id="CAF0732807.1"/>
    </source>
</evidence>
<dbReference type="OrthoDB" id="10051696at2759"/>
<comment type="caution">
    <text evidence="3">The sequence shown here is derived from an EMBL/GenBank/DDBJ whole genome shotgun (WGS) entry which is preliminary data.</text>
</comment>
<dbReference type="EMBL" id="CAJOBC010000872">
    <property type="protein sequence ID" value="CAF3634636.1"/>
    <property type="molecule type" value="Genomic_DNA"/>
</dbReference>
<feature type="region of interest" description="Disordered" evidence="1">
    <location>
        <begin position="1"/>
        <end position="40"/>
    </location>
</feature>
<dbReference type="Proteomes" id="UP000663829">
    <property type="component" value="Unassembled WGS sequence"/>
</dbReference>
<dbReference type="EMBL" id="CAJOBA010000150">
    <property type="protein sequence ID" value="CAF3508727.1"/>
    <property type="molecule type" value="Genomic_DNA"/>
</dbReference>
<feature type="compositionally biased region" description="Low complexity" evidence="1">
    <location>
        <begin position="108"/>
        <end position="126"/>
    </location>
</feature>
<feature type="compositionally biased region" description="Basic and acidic residues" evidence="1">
    <location>
        <begin position="700"/>
        <end position="715"/>
    </location>
</feature>
<dbReference type="AlphaFoldDB" id="A0A813W6J5"/>
<dbReference type="Proteomes" id="UP000677228">
    <property type="component" value="Unassembled WGS sequence"/>
</dbReference>
<evidence type="ECO:0000313" key="5">
    <source>
        <dbReference type="EMBL" id="CAF3634636.1"/>
    </source>
</evidence>
<dbReference type="Proteomes" id="UP000681722">
    <property type="component" value="Unassembled WGS sequence"/>
</dbReference>
<keyword evidence="6" id="KW-1185">Reference proteome</keyword>
<feature type="region of interest" description="Disordered" evidence="1">
    <location>
        <begin position="620"/>
        <end position="640"/>
    </location>
</feature>
<evidence type="ECO:0000313" key="6">
    <source>
        <dbReference type="Proteomes" id="UP000663829"/>
    </source>
</evidence>
<feature type="compositionally biased region" description="Polar residues" evidence="1">
    <location>
        <begin position="330"/>
        <end position="342"/>
    </location>
</feature>
<accession>A0A813W6J5</accession>
<feature type="compositionally biased region" description="Basic residues" evidence="1">
    <location>
        <begin position="682"/>
        <end position="699"/>
    </location>
</feature>
<feature type="compositionally biased region" description="Basic and acidic residues" evidence="1">
    <location>
        <begin position="97"/>
        <end position="107"/>
    </location>
</feature>
<feature type="region of interest" description="Disordered" evidence="1">
    <location>
        <begin position="668"/>
        <end position="744"/>
    </location>
</feature>
<feature type="region of interest" description="Disordered" evidence="1">
    <location>
        <begin position="231"/>
        <end position="365"/>
    </location>
</feature>
<dbReference type="EMBL" id="CAJNOQ010000872">
    <property type="protein sequence ID" value="CAF0846975.1"/>
    <property type="molecule type" value="Genomic_DNA"/>
</dbReference>
<name>A0A813W6J5_9BILA</name>
<feature type="compositionally biased region" description="Polar residues" evidence="1">
    <location>
        <begin position="256"/>
        <end position="266"/>
    </location>
</feature>
<dbReference type="EMBL" id="CAJNOK010000150">
    <property type="protein sequence ID" value="CAF0732807.1"/>
    <property type="molecule type" value="Genomic_DNA"/>
</dbReference>
<feature type="compositionally biased region" description="Polar residues" evidence="1">
    <location>
        <begin position="31"/>
        <end position="40"/>
    </location>
</feature>
<proteinExistence type="predicted"/>
<feature type="compositionally biased region" description="Basic and acidic residues" evidence="1">
    <location>
        <begin position="269"/>
        <end position="293"/>
    </location>
</feature>
<feature type="region of interest" description="Disordered" evidence="1">
    <location>
        <begin position="97"/>
        <end position="180"/>
    </location>
</feature>
<dbReference type="Proteomes" id="UP000682733">
    <property type="component" value="Unassembled WGS sequence"/>
</dbReference>